<dbReference type="Gene3D" id="1.10.287.110">
    <property type="entry name" value="DnaJ domain"/>
    <property type="match status" value="1"/>
</dbReference>
<dbReference type="InterPro" id="IPR056453">
    <property type="entry name" value="HTH_DNAJC9"/>
</dbReference>
<dbReference type="OrthoDB" id="110024at2759"/>
<dbReference type="PROSITE" id="PS00636">
    <property type="entry name" value="DNAJ_1"/>
    <property type="match status" value="1"/>
</dbReference>
<feature type="region of interest" description="Disordered" evidence="1">
    <location>
        <begin position="194"/>
        <end position="312"/>
    </location>
</feature>
<dbReference type="AlphaFoldDB" id="A0A9P6VJI6"/>
<evidence type="ECO:0000313" key="3">
    <source>
        <dbReference type="EMBL" id="KAG0648939.1"/>
    </source>
</evidence>
<dbReference type="PROSITE" id="PS50076">
    <property type="entry name" value="DNAJ_2"/>
    <property type="match status" value="1"/>
</dbReference>
<dbReference type="GO" id="GO:0005737">
    <property type="term" value="C:cytoplasm"/>
    <property type="evidence" value="ECO:0007669"/>
    <property type="project" value="TreeGrafter"/>
</dbReference>
<evidence type="ECO:0000256" key="1">
    <source>
        <dbReference type="SAM" id="MobiDB-lite"/>
    </source>
</evidence>
<dbReference type="InterPro" id="IPR001623">
    <property type="entry name" value="DnaJ_domain"/>
</dbReference>
<evidence type="ECO:0000313" key="4">
    <source>
        <dbReference type="Proteomes" id="UP000785200"/>
    </source>
</evidence>
<dbReference type="GO" id="GO:0031072">
    <property type="term" value="F:heat shock protein binding"/>
    <property type="evidence" value="ECO:0007669"/>
    <property type="project" value="TreeGrafter"/>
</dbReference>
<dbReference type="GO" id="GO:0005634">
    <property type="term" value="C:nucleus"/>
    <property type="evidence" value="ECO:0007669"/>
    <property type="project" value="TreeGrafter"/>
</dbReference>
<sequence length="312" mass="34994">MAPHEDDEELSDVEAPTCEPYAVLGIEKTATADEIKSAYRKAALKHHPDKAAPNKQEEAKVRFQELAFAYAVLSDPIRRKRYDVTGSTSESLQADGDFSWSDFYRSQYADIVTPDAIETFSKQYRGSDEEGDDVLAAYEKFRGKMSKVYQVVMLSNMLEDEDRFRGYIDEAIASGDVETYSAYADESAKQREERFNKARKVAEREEKEALVEADKHKKAAKKESSEDSLMAIIRGRQAERNGAFMDAFAEKWGAQEKKPKGKGKKGKKRAGEEEDEDNDMPSEEAFQAAAARLNGAKSGNDGHGRKAKKAKR</sequence>
<feature type="compositionally biased region" description="Acidic residues" evidence="1">
    <location>
        <begin position="272"/>
        <end position="282"/>
    </location>
</feature>
<dbReference type="CDD" id="cd06257">
    <property type="entry name" value="DnaJ"/>
    <property type="match status" value="1"/>
</dbReference>
<accession>A0A9P6VJI6</accession>
<dbReference type="InterPro" id="IPR036869">
    <property type="entry name" value="J_dom_sf"/>
</dbReference>
<dbReference type="FunFam" id="1.10.287.110:FF:000110">
    <property type="entry name" value="DnaJ domain protein (AFU_orthologue AFUA_2G13210)"/>
    <property type="match status" value="1"/>
</dbReference>
<keyword evidence="4" id="KW-1185">Reference proteome</keyword>
<feature type="domain" description="J" evidence="2">
    <location>
        <begin position="19"/>
        <end position="86"/>
    </location>
</feature>
<gene>
    <name evidence="3" type="ORF">D0Z07_4653</name>
</gene>
<comment type="caution">
    <text evidence="3">The sequence shown here is derived from an EMBL/GenBank/DDBJ whole genome shotgun (WGS) entry which is preliminary data.</text>
</comment>
<dbReference type="Pfam" id="PF00226">
    <property type="entry name" value="DnaJ"/>
    <property type="match status" value="1"/>
</dbReference>
<dbReference type="PANTHER" id="PTHR44144:SF1">
    <property type="entry name" value="DNAJ HOMOLOG SUBFAMILY C MEMBER 9"/>
    <property type="match status" value="1"/>
</dbReference>
<protein>
    <submittedName>
        <fullName evidence="3">J domain-containing</fullName>
    </submittedName>
</protein>
<dbReference type="Proteomes" id="UP000785200">
    <property type="component" value="Unassembled WGS sequence"/>
</dbReference>
<dbReference type="InterPro" id="IPR018253">
    <property type="entry name" value="DnaJ_domain_CS"/>
</dbReference>
<dbReference type="PANTHER" id="PTHR44144">
    <property type="entry name" value="DNAJ HOMOLOG SUBFAMILY C MEMBER 9"/>
    <property type="match status" value="1"/>
</dbReference>
<feature type="compositionally biased region" description="Basic and acidic residues" evidence="1">
    <location>
        <begin position="194"/>
        <end position="225"/>
    </location>
</feature>
<proteinExistence type="predicted"/>
<name>A0A9P6VJI6_9HELO</name>
<dbReference type="Pfam" id="PF23302">
    <property type="entry name" value="HTH_DNAJC9"/>
    <property type="match status" value="1"/>
</dbReference>
<evidence type="ECO:0000259" key="2">
    <source>
        <dbReference type="PROSITE" id="PS50076"/>
    </source>
</evidence>
<dbReference type="InterPro" id="IPR052594">
    <property type="entry name" value="J_domain-containing_protein"/>
</dbReference>
<dbReference type="PRINTS" id="PR00625">
    <property type="entry name" value="JDOMAIN"/>
</dbReference>
<reference evidence="3" key="1">
    <citation type="submission" date="2019-07" db="EMBL/GenBank/DDBJ databases">
        <title>Hyphodiscus hymeniophilus genome sequencing and assembly.</title>
        <authorList>
            <person name="Kramer G."/>
            <person name="Nodwell J."/>
        </authorList>
    </citation>
    <scope>NUCLEOTIDE SEQUENCE</scope>
    <source>
        <strain evidence="3">ATCC 34498</strain>
    </source>
</reference>
<dbReference type="SUPFAM" id="SSF46565">
    <property type="entry name" value="Chaperone J-domain"/>
    <property type="match status" value="1"/>
</dbReference>
<dbReference type="SMART" id="SM00271">
    <property type="entry name" value="DnaJ"/>
    <property type="match status" value="1"/>
</dbReference>
<organism evidence="3 4">
    <name type="scientific">Hyphodiscus hymeniophilus</name>
    <dbReference type="NCBI Taxonomy" id="353542"/>
    <lineage>
        <taxon>Eukaryota</taxon>
        <taxon>Fungi</taxon>
        <taxon>Dikarya</taxon>
        <taxon>Ascomycota</taxon>
        <taxon>Pezizomycotina</taxon>
        <taxon>Leotiomycetes</taxon>
        <taxon>Helotiales</taxon>
        <taxon>Hyphodiscaceae</taxon>
        <taxon>Hyphodiscus</taxon>
    </lineage>
</organism>
<feature type="compositionally biased region" description="Basic residues" evidence="1">
    <location>
        <begin position="259"/>
        <end position="268"/>
    </location>
</feature>
<dbReference type="EMBL" id="VNKQ01000009">
    <property type="protein sequence ID" value="KAG0648939.1"/>
    <property type="molecule type" value="Genomic_DNA"/>
</dbReference>